<dbReference type="InterPro" id="IPR002645">
    <property type="entry name" value="STAS_dom"/>
</dbReference>
<dbReference type="InterPro" id="IPR003658">
    <property type="entry name" value="Anti-sigma_ant"/>
</dbReference>
<dbReference type="OrthoDB" id="9794628at2"/>
<feature type="domain" description="STAS" evidence="3">
    <location>
        <begin position="6"/>
        <end position="114"/>
    </location>
</feature>
<dbReference type="PROSITE" id="PS50801">
    <property type="entry name" value="STAS"/>
    <property type="match status" value="1"/>
</dbReference>
<dbReference type="NCBIfam" id="TIGR00377">
    <property type="entry name" value="ant_ant_sig"/>
    <property type="match status" value="1"/>
</dbReference>
<accession>A0A160T3J0</accession>
<dbReference type="PANTHER" id="PTHR33495">
    <property type="entry name" value="ANTI-SIGMA FACTOR ANTAGONIST TM_1081-RELATED-RELATED"/>
    <property type="match status" value="1"/>
</dbReference>
<dbReference type="AlphaFoldDB" id="A0A160T3J0"/>
<dbReference type="RefSeq" id="WP_095042648.1">
    <property type="nucleotide sequence ID" value="NZ_LN890655.1"/>
</dbReference>
<dbReference type="Gene3D" id="3.30.750.24">
    <property type="entry name" value="STAS domain"/>
    <property type="match status" value="1"/>
</dbReference>
<evidence type="ECO:0000313" key="5">
    <source>
        <dbReference type="Proteomes" id="UP000215027"/>
    </source>
</evidence>
<gene>
    <name evidence="4" type="ORF">CFX0092_A1232</name>
</gene>
<dbReference type="SUPFAM" id="SSF52091">
    <property type="entry name" value="SpoIIaa-like"/>
    <property type="match status" value="1"/>
</dbReference>
<proteinExistence type="inferred from homology"/>
<dbReference type="InterPro" id="IPR036513">
    <property type="entry name" value="STAS_dom_sf"/>
</dbReference>
<keyword evidence="5" id="KW-1185">Reference proteome</keyword>
<dbReference type="EMBL" id="LN890655">
    <property type="protein sequence ID" value="CUS03110.2"/>
    <property type="molecule type" value="Genomic_DNA"/>
</dbReference>
<dbReference type="PANTHER" id="PTHR33495:SF2">
    <property type="entry name" value="ANTI-SIGMA FACTOR ANTAGONIST TM_1081-RELATED"/>
    <property type="match status" value="1"/>
</dbReference>
<evidence type="ECO:0000313" key="4">
    <source>
        <dbReference type="EMBL" id="CUS03110.2"/>
    </source>
</evidence>
<organism evidence="4 5">
    <name type="scientific">Candidatus Promineifilum breve</name>
    <dbReference type="NCBI Taxonomy" id="1806508"/>
    <lineage>
        <taxon>Bacteria</taxon>
        <taxon>Bacillati</taxon>
        <taxon>Chloroflexota</taxon>
        <taxon>Ardenticatenia</taxon>
        <taxon>Candidatus Promineifilales</taxon>
        <taxon>Candidatus Promineifilaceae</taxon>
        <taxon>Candidatus Promineifilum</taxon>
    </lineage>
</organism>
<dbReference type="CDD" id="cd07043">
    <property type="entry name" value="STAS_anti-anti-sigma_factors"/>
    <property type="match status" value="1"/>
</dbReference>
<dbReference type="KEGG" id="pbf:CFX0092_A1232"/>
<reference evidence="4" key="1">
    <citation type="submission" date="2016-01" db="EMBL/GenBank/DDBJ databases">
        <authorList>
            <person name="Mcilroy J.S."/>
            <person name="Karst M S."/>
            <person name="Albertsen M."/>
        </authorList>
    </citation>
    <scope>NUCLEOTIDE SEQUENCE</scope>
    <source>
        <strain evidence="4">Cfx-K</strain>
    </source>
</reference>
<evidence type="ECO:0000259" key="3">
    <source>
        <dbReference type="PROSITE" id="PS50801"/>
    </source>
</evidence>
<evidence type="ECO:0000256" key="1">
    <source>
        <dbReference type="ARBA" id="ARBA00009013"/>
    </source>
</evidence>
<sequence length="114" mass="12401">MAESIVNIEVEDLKRVELVKVNGRIDSSNAAEFDNVLKEVVGRKHNVVLEMSGVDYISSAGLRAMIALLRECKKHKGNVRLANPSERVVEVLALAGLDSLFDVYDSEAAAVGSF</sequence>
<evidence type="ECO:0000256" key="2">
    <source>
        <dbReference type="RuleBase" id="RU003749"/>
    </source>
</evidence>
<comment type="similarity">
    <text evidence="1 2">Belongs to the anti-sigma-factor antagonist family.</text>
</comment>
<protein>
    <recommendedName>
        <fullName evidence="2">Anti-sigma factor antagonist</fullName>
    </recommendedName>
</protein>
<dbReference type="Proteomes" id="UP000215027">
    <property type="component" value="Chromosome I"/>
</dbReference>
<dbReference type="GO" id="GO:0043856">
    <property type="term" value="F:anti-sigma factor antagonist activity"/>
    <property type="evidence" value="ECO:0007669"/>
    <property type="project" value="InterPro"/>
</dbReference>
<name>A0A160T3J0_9CHLR</name>
<dbReference type="Pfam" id="PF01740">
    <property type="entry name" value="STAS"/>
    <property type="match status" value="1"/>
</dbReference>